<evidence type="ECO:0000313" key="2">
    <source>
        <dbReference type="EMBL" id="HJF81236.1"/>
    </source>
</evidence>
<gene>
    <name evidence="2" type="ORF">K8V40_06235</name>
</gene>
<reference evidence="2" key="1">
    <citation type="journal article" date="2021" name="PeerJ">
        <title>Extensive microbial diversity within the chicken gut microbiome revealed by metagenomics and culture.</title>
        <authorList>
            <person name="Gilroy R."/>
            <person name="Ravi A."/>
            <person name="Getino M."/>
            <person name="Pursley I."/>
            <person name="Horton D.L."/>
            <person name="Alikhan N.F."/>
            <person name="Baker D."/>
            <person name="Gharbi K."/>
            <person name="Hall N."/>
            <person name="Watson M."/>
            <person name="Adriaenssens E.M."/>
            <person name="Foster-Nyarko E."/>
            <person name="Jarju S."/>
            <person name="Secka A."/>
            <person name="Antonio M."/>
            <person name="Oren A."/>
            <person name="Chaudhuri R.R."/>
            <person name="La Ragione R."/>
            <person name="Hildebrand F."/>
            <person name="Pallen M.J."/>
        </authorList>
    </citation>
    <scope>NUCLEOTIDE SEQUENCE</scope>
    <source>
        <strain evidence="2">9794</strain>
    </source>
</reference>
<evidence type="ECO:0000259" key="1">
    <source>
        <dbReference type="SMART" id="SM00014"/>
    </source>
</evidence>
<dbReference type="CDD" id="cd03394">
    <property type="entry name" value="PAP2_like_5"/>
    <property type="match status" value="1"/>
</dbReference>
<evidence type="ECO:0000313" key="3">
    <source>
        <dbReference type="Proteomes" id="UP000722357"/>
    </source>
</evidence>
<dbReference type="SMART" id="SM00014">
    <property type="entry name" value="acidPPc"/>
    <property type="match status" value="1"/>
</dbReference>
<dbReference type="InterPro" id="IPR000326">
    <property type="entry name" value="PAP2/HPO"/>
</dbReference>
<dbReference type="Gene3D" id="1.20.144.10">
    <property type="entry name" value="Phosphatidic acid phosphatase type 2/haloperoxidase"/>
    <property type="match status" value="1"/>
</dbReference>
<dbReference type="PANTHER" id="PTHR14969">
    <property type="entry name" value="SPHINGOSINE-1-PHOSPHATE PHOSPHOHYDROLASE"/>
    <property type="match status" value="1"/>
</dbReference>
<accession>A0A921L7D3</accession>
<dbReference type="Proteomes" id="UP000722357">
    <property type="component" value="Unassembled WGS sequence"/>
</dbReference>
<organism evidence="2 3">
    <name type="scientific">Phocaeicola plebeius</name>
    <dbReference type="NCBI Taxonomy" id="310297"/>
    <lineage>
        <taxon>Bacteria</taxon>
        <taxon>Pseudomonadati</taxon>
        <taxon>Bacteroidota</taxon>
        <taxon>Bacteroidia</taxon>
        <taxon>Bacteroidales</taxon>
        <taxon>Bacteroidaceae</taxon>
        <taxon>Phocaeicola</taxon>
    </lineage>
</organism>
<dbReference type="AlphaFoldDB" id="A0A921L7D3"/>
<sequence length="465" mass="52427">MGIPFIVSGLIVKKQNQDFRTLRNRFQPTFHHEYDNYTQYVPLVATWSMELAGVESRSSWKELIVSNVFSAALMAGFVNTLKYTTKEMRPDNSSNNSFPSGHTATAFMCATILHKEYGMLSPWYSIGGYTLAGITGITRQLNNRHWIGDVLVGAGIGMISTDLGYFFSDLIFHKNATGTRSTHHFINRYDAPSFLSLNMGFATGPSTLRTAELYDTEEGTPLGMRLHTGTSTVVSAEGAYFFNAYIGLGGRLRVATVPVIADIPEENKKHFDLDNDLKEGAPVNMYLLDGLESDHLGMCDIDLGLYFSYPLSSRFLIGSKLLAGRRTNANFTLNSISRINPAIFDRQKVSQEAYDQFYKADVDYYIQQEGLSVQEMLQGTFIDEEFLHIRKSSTFKLGTGLSLAYRYKENAALRLYCDYDFASPRLTYDLKNSWADEDGNREVRSYSKRTPMHNFTFGTSIAFMF</sequence>
<dbReference type="EMBL" id="DYWE01000063">
    <property type="protein sequence ID" value="HJF81236.1"/>
    <property type="molecule type" value="Genomic_DNA"/>
</dbReference>
<comment type="caution">
    <text evidence="2">The sequence shown here is derived from an EMBL/GenBank/DDBJ whole genome shotgun (WGS) entry which is preliminary data.</text>
</comment>
<name>A0A921L7D3_9BACT</name>
<reference evidence="2" key="2">
    <citation type="submission" date="2021-09" db="EMBL/GenBank/DDBJ databases">
        <authorList>
            <person name="Gilroy R."/>
        </authorList>
    </citation>
    <scope>NUCLEOTIDE SEQUENCE</scope>
    <source>
        <strain evidence="2">9794</strain>
    </source>
</reference>
<dbReference type="InterPro" id="IPR036938">
    <property type="entry name" value="PAP2/HPO_sf"/>
</dbReference>
<feature type="domain" description="Phosphatidic acid phosphatase type 2/haloperoxidase" evidence="1">
    <location>
        <begin position="63"/>
        <end position="168"/>
    </location>
</feature>
<dbReference type="SUPFAM" id="SSF48317">
    <property type="entry name" value="Acid phosphatase/Vanadium-dependent haloperoxidase"/>
    <property type="match status" value="1"/>
</dbReference>
<proteinExistence type="predicted"/>
<protein>
    <submittedName>
        <fullName evidence="2">Phosphatase PAP2 family protein</fullName>
    </submittedName>
</protein>
<dbReference type="PANTHER" id="PTHR14969:SF13">
    <property type="entry name" value="AT30094P"/>
    <property type="match status" value="1"/>
</dbReference>
<dbReference type="Pfam" id="PF01569">
    <property type="entry name" value="PAP2"/>
    <property type="match status" value="1"/>
</dbReference>